<feature type="chain" id="PRO_5034068292" evidence="1">
    <location>
        <begin position="18"/>
        <end position="492"/>
    </location>
</feature>
<feature type="domain" description="Carboxylesterase type B" evidence="2">
    <location>
        <begin position="142"/>
        <end position="263"/>
    </location>
</feature>
<evidence type="ECO:0000256" key="1">
    <source>
        <dbReference type="SAM" id="SignalP"/>
    </source>
</evidence>
<protein>
    <submittedName>
        <fullName evidence="3">Carboxylic ester hydrolase</fullName>
    </submittedName>
</protein>
<dbReference type="InterPro" id="IPR002018">
    <property type="entry name" value="CarbesteraseB"/>
</dbReference>
<comment type="caution">
    <text evidence="3">The sequence shown here is derived from an EMBL/GenBank/DDBJ whole genome shotgun (WGS) entry which is preliminary data.</text>
</comment>
<sequence>MMLQLLLHALIYAQIAAAGTSTVALPYGTFQGLTTGNVTQFLGVPFAQAARFRTPKEPALLRGVQNATSFGPACPQQRLSPIPDVAVGSTYPSVSEDCLSLNVFGPTIRGRSSELPVFVWIHGGGFEVGSSRDYDLPPVVEQSIKMAQPVIVQSGAAVHIDAQSDGQSDYDNLVAAVNCTGPSDSLNCLRLVPFDTLMAAINNTADIFSYRSLNLAWAPRIDGDIIERDPWSAISAGMYAKIPMLVGMSDDEGTLFSLSTLNITTDTGFMGYVRSRWVAREFSNSFFGEFWRNSYFPEASADQMTQIPSLYPSDPTQVSDFLPIIPEHDLQFSRGLSIWNGYRERAHARIQATGRNPRRHVDNVSTTILAGTRIGNAEYMGLVKTANGPLGAYHGSDTPIWFTTNSSAGTEGINALINFINTLDPNMSATNSSQTNSLSVPWPEWNSTAVSDDFGVLLTFGDNGTNITAEDFRLNAVNFLNELRLEEANTGN</sequence>
<dbReference type="SUPFAM" id="SSF53474">
    <property type="entry name" value="alpha/beta-Hydrolases"/>
    <property type="match status" value="1"/>
</dbReference>
<keyword evidence="4" id="KW-1185">Reference proteome</keyword>
<dbReference type="GO" id="GO:0016787">
    <property type="term" value="F:hydrolase activity"/>
    <property type="evidence" value="ECO:0007669"/>
    <property type="project" value="UniProtKB-KW"/>
</dbReference>
<evidence type="ECO:0000259" key="2">
    <source>
        <dbReference type="Pfam" id="PF00135"/>
    </source>
</evidence>
<dbReference type="OrthoDB" id="408631at2759"/>
<proteinExistence type="predicted"/>
<accession>A0A8H7DKJ9</accession>
<keyword evidence="3" id="KW-0378">Hydrolase</keyword>
<reference evidence="3" key="1">
    <citation type="submission" date="2020-05" db="EMBL/GenBank/DDBJ databases">
        <title>Mycena genomes resolve the evolution of fungal bioluminescence.</title>
        <authorList>
            <person name="Tsai I.J."/>
        </authorList>
    </citation>
    <scope>NUCLEOTIDE SEQUENCE</scope>
    <source>
        <strain evidence="3">160909Yilan</strain>
    </source>
</reference>
<keyword evidence="1" id="KW-0732">Signal</keyword>
<dbReference type="InterPro" id="IPR050309">
    <property type="entry name" value="Type-B_Carboxylest/Lipase"/>
</dbReference>
<organism evidence="3 4">
    <name type="scientific">Mycena sanguinolenta</name>
    <dbReference type="NCBI Taxonomy" id="230812"/>
    <lineage>
        <taxon>Eukaryota</taxon>
        <taxon>Fungi</taxon>
        <taxon>Dikarya</taxon>
        <taxon>Basidiomycota</taxon>
        <taxon>Agaricomycotina</taxon>
        <taxon>Agaricomycetes</taxon>
        <taxon>Agaricomycetidae</taxon>
        <taxon>Agaricales</taxon>
        <taxon>Marasmiineae</taxon>
        <taxon>Mycenaceae</taxon>
        <taxon>Mycena</taxon>
    </lineage>
</organism>
<feature type="signal peptide" evidence="1">
    <location>
        <begin position="1"/>
        <end position="17"/>
    </location>
</feature>
<dbReference type="Pfam" id="PF00135">
    <property type="entry name" value="COesterase"/>
    <property type="match status" value="2"/>
</dbReference>
<evidence type="ECO:0000313" key="3">
    <source>
        <dbReference type="EMBL" id="KAF7375748.1"/>
    </source>
</evidence>
<dbReference type="PANTHER" id="PTHR11559">
    <property type="entry name" value="CARBOXYLESTERASE"/>
    <property type="match status" value="1"/>
</dbReference>
<dbReference type="EMBL" id="JACAZH010000002">
    <property type="protein sequence ID" value="KAF7375748.1"/>
    <property type="molecule type" value="Genomic_DNA"/>
</dbReference>
<gene>
    <name evidence="3" type="ORF">MSAN_00464400</name>
</gene>
<name>A0A8H7DKJ9_9AGAR</name>
<dbReference type="Gene3D" id="3.40.50.1820">
    <property type="entry name" value="alpha/beta hydrolase"/>
    <property type="match status" value="2"/>
</dbReference>
<feature type="domain" description="Carboxylesterase type B" evidence="2">
    <location>
        <begin position="21"/>
        <end position="136"/>
    </location>
</feature>
<evidence type="ECO:0000313" key="4">
    <source>
        <dbReference type="Proteomes" id="UP000623467"/>
    </source>
</evidence>
<dbReference type="InterPro" id="IPR029058">
    <property type="entry name" value="AB_hydrolase_fold"/>
</dbReference>
<dbReference type="Proteomes" id="UP000623467">
    <property type="component" value="Unassembled WGS sequence"/>
</dbReference>
<dbReference type="AlphaFoldDB" id="A0A8H7DKJ9"/>